<evidence type="ECO:0000313" key="2">
    <source>
        <dbReference type="EMBL" id="CAL1405475.1"/>
    </source>
</evidence>
<gene>
    <name evidence="2" type="ORF">LTRI10_LOCUS45259</name>
</gene>
<evidence type="ECO:0000313" key="3">
    <source>
        <dbReference type="Proteomes" id="UP001497516"/>
    </source>
</evidence>
<accession>A0AAV2G6V0</accession>
<dbReference type="Proteomes" id="UP001497516">
    <property type="component" value="Chromosome 8"/>
</dbReference>
<reference evidence="2 3" key="1">
    <citation type="submission" date="2024-04" db="EMBL/GenBank/DDBJ databases">
        <authorList>
            <person name="Fracassetti M."/>
        </authorList>
    </citation>
    <scope>NUCLEOTIDE SEQUENCE [LARGE SCALE GENOMIC DNA]</scope>
</reference>
<keyword evidence="3" id="KW-1185">Reference proteome</keyword>
<keyword evidence="1" id="KW-0812">Transmembrane</keyword>
<dbReference type="AlphaFoldDB" id="A0AAV2G6V0"/>
<protein>
    <submittedName>
        <fullName evidence="2">Uncharacterized protein</fullName>
    </submittedName>
</protein>
<organism evidence="2 3">
    <name type="scientific">Linum trigynum</name>
    <dbReference type="NCBI Taxonomy" id="586398"/>
    <lineage>
        <taxon>Eukaryota</taxon>
        <taxon>Viridiplantae</taxon>
        <taxon>Streptophyta</taxon>
        <taxon>Embryophyta</taxon>
        <taxon>Tracheophyta</taxon>
        <taxon>Spermatophyta</taxon>
        <taxon>Magnoliopsida</taxon>
        <taxon>eudicotyledons</taxon>
        <taxon>Gunneridae</taxon>
        <taxon>Pentapetalae</taxon>
        <taxon>rosids</taxon>
        <taxon>fabids</taxon>
        <taxon>Malpighiales</taxon>
        <taxon>Linaceae</taxon>
        <taxon>Linum</taxon>
    </lineage>
</organism>
<keyword evidence="1" id="KW-1133">Transmembrane helix</keyword>
<proteinExistence type="predicted"/>
<keyword evidence="1" id="KW-0472">Membrane</keyword>
<evidence type="ECO:0000256" key="1">
    <source>
        <dbReference type="SAM" id="Phobius"/>
    </source>
</evidence>
<dbReference type="EMBL" id="OZ034821">
    <property type="protein sequence ID" value="CAL1405475.1"/>
    <property type="molecule type" value="Genomic_DNA"/>
</dbReference>
<sequence length="109" mass="12072">MEQTASGNWLDLLSGEDTTSFSHPLAQNHGTGGGDLLDFLGEAATEEHGETDHDFSSLVGNAVDNGTEKYINYLKVLQGSQMVGHLFNFLALLFYFRFLQSSFDAMFMR</sequence>
<feature type="transmembrane region" description="Helical" evidence="1">
    <location>
        <begin position="82"/>
        <end position="99"/>
    </location>
</feature>
<name>A0AAV2G6V0_9ROSI</name>